<dbReference type="KEGG" id="sfu:Sfum_0337"/>
<dbReference type="AlphaFoldDB" id="A0LF35"/>
<evidence type="ECO:0000313" key="2">
    <source>
        <dbReference type="EMBL" id="ABK16037.1"/>
    </source>
</evidence>
<proteinExistence type="predicted"/>
<dbReference type="InParanoid" id="A0LF35"/>
<name>A0LF35_SYNFM</name>
<organism evidence="2 3">
    <name type="scientific">Syntrophobacter fumaroxidans (strain DSM 10017 / MPOB)</name>
    <dbReference type="NCBI Taxonomy" id="335543"/>
    <lineage>
        <taxon>Bacteria</taxon>
        <taxon>Pseudomonadati</taxon>
        <taxon>Thermodesulfobacteriota</taxon>
        <taxon>Syntrophobacteria</taxon>
        <taxon>Syntrophobacterales</taxon>
        <taxon>Syntrophobacteraceae</taxon>
        <taxon>Syntrophobacter</taxon>
    </lineage>
</organism>
<keyword evidence="3" id="KW-1185">Reference proteome</keyword>
<evidence type="ECO:0000313" key="3">
    <source>
        <dbReference type="Proteomes" id="UP000001784"/>
    </source>
</evidence>
<dbReference type="STRING" id="335543.Sfum_0337"/>
<dbReference type="Proteomes" id="UP000001784">
    <property type="component" value="Chromosome"/>
</dbReference>
<accession>A0LF35</accession>
<sequence>MEILPGYGSAVAGGRASLARARPGITTRKRATLRWIAPHPFPVCGFASIRTGTVASRGFTTKREKPLPRSRAGASPGRHSGLPVLAGMTAAFSHKPGVKKTKWEGGRTDRIALPMFLPPSVSRDSRAGECSKFDQ</sequence>
<dbReference type="HOGENOM" id="CLU_1884772_0_0_7"/>
<gene>
    <name evidence="2" type="ordered locus">Sfum_0337</name>
</gene>
<protein>
    <submittedName>
        <fullName evidence="2">Uncharacterized protein</fullName>
    </submittedName>
</protein>
<evidence type="ECO:0000256" key="1">
    <source>
        <dbReference type="SAM" id="MobiDB-lite"/>
    </source>
</evidence>
<reference evidence="2 3" key="1">
    <citation type="submission" date="2006-10" db="EMBL/GenBank/DDBJ databases">
        <title>Complete sequence of Syntrophobacter fumaroxidans MPOB.</title>
        <authorList>
            <consortium name="US DOE Joint Genome Institute"/>
            <person name="Copeland A."/>
            <person name="Lucas S."/>
            <person name="Lapidus A."/>
            <person name="Barry K."/>
            <person name="Detter J.C."/>
            <person name="Glavina del Rio T."/>
            <person name="Hammon N."/>
            <person name="Israni S."/>
            <person name="Pitluck S."/>
            <person name="Goltsman E.G."/>
            <person name="Martinez M."/>
            <person name="Schmutz J."/>
            <person name="Larimer F."/>
            <person name="Land M."/>
            <person name="Hauser L."/>
            <person name="Kyrpides N."/>
            <person name="Kim E."/>
            <person name="Boone D.R."/>
            <person name="Brockman F."/>
            <person name="Culley D."/>
            <person name="Ferry J."/>
            <person name="Gunsalus R."/>
            <person name="McInerney M.J."/>
            <person name="Morrison M."/>
            <person name="Plugge C."/>
            <person name="Rohlin L."/>
            <person name="Scholten J."/>
            <person name="Sieber J."/>
            <person name="Stams A.J.M."/>
            <person name="Worm P."/>
            <person name="Henstra A.M."/>
            <person name="Richardson P."/>
        </authorList>
    </citation>
    <scope>NUCLEOTIDE SEQUENCE [LARGE SCALE GENOMIC DNA]</scope>
    <source>
        <strain evidence="3">DSM 10017 / MPOB</strain>
    </source>
</reference>
<feature type="region of interest" description="Disordered" evidence="1">
    <location>
        <begin position="57"/>
        <end position="80"/>
    </location>
</feature>
<dbReference type="EMBL" id="CP000478">
    <property type="protein sequence ID" value="ABK16037.1"/>
    <property type="molecule type" value="Genomic_DNA"/>
</dbReference>